<dbReference type="PANTHER" id="PTHR12087:SF0">
    <property type="entry name" value="ORIGIN RECOGNITION COMPLEX SUBUNIT 4"/>
    <property type="match status" value="1"/>
</dbReference>
<dbReference type="InterPro" id="IPR032705">
    <property type="entry name" value="ORC4_C"/>
</dbReference>
<dbReference type="Gene3D" id="3.40.50.300">
    <property type="entry name" value="P-loop containing nucleotide triphosphate hydrolases"/>
    <property type="match status" value="1"/>
</dbReference>
<evidence type="ECO:0000256" key="3">
    <source>
        <dbReference type="ARBA" id="ARBA00022705"/>
    </source>
</evidence>
<gene>
    <name evidence="8" type="ORF">CDCA_CDCA02G0562</name>
</gene>
<evidence type="ECO:0000256" key="4">
    <source>
        <dbReference type="ARBA" id="ARBA00023125"/>
    </source>
</evidence>
<dbReference type="Pfam" id="PF14629">
    <property type="entry name" value="ORC4_C"/>
    <property type="match status" value="1"/>
</dbReference>
<dbReference type="GO" id="GO:0003688">
    <property type="term" value="F:DNA replication origin binding"/>
    <property type="evidence" value="ECO:0007669"/>
    <property type="project" value="TreeGrafter"/>
</dbReference>
<keyword evidence="9" id="KW-1185">Reference proteome</keyword>
<protein>
    <recommendedName>
        <fullName evidence="7">Origin recognition complex subunit 4 C-terminal domain-containing protein</fullName>
    </recommendedName>
</protein>
<sequence>MVRKRRADERGAKEDGTKTHRMAAAQPPPTASAIASILARLESIPAPDGVPLTPDGDAVCETLGQLLESSLSPDVHQRQHALHSALVLGPPSGGKSAVVLTALQRLARRLRRPPACVYLCGSMHGADELAAYRAIAAQLQAALPTPMAADGAVDAHSLVDCLGIIQRCLRRLGVVLAAATATEADAASVDEPVSAYGAVFVLDAFDEFAASAPSSASPVVSRPQQQQLLYNLLNFFSSDSSPPGFVIGMTRRVDTLDLLEKRVRSRFSQKVLYAMAPANVEEVVQHVRQRLDVDGSGSDPGAAVARRVLAALEGDAAVHALAQSQWRDRRQVKPFLRAVALAIGSTHRQGMTDAASVAHCLRDALTLVHRADERAQALRSVSALELGLLVAHHRLVQVQKLDAPCFQQVHREYQTHRFHAAVADAAPRAHPSTALPPAVALRAFQRLLDRELLAAHDHHHHRHSTHLPKSQQPVVQLVAGHELVQALQTHPAASATLQRWGLSWLE</sequence>
<proteinExistence type="inferred from homology"/>
<dbReference type="Proteomes" id="UP001301350">
    <property type="component" value="Unassembled WGS sequence"/>
</dbReference>
<comment type="caution">
    <text evidence="8">The sequence shown here is derived from an EMBL/GenBank/DDBJ whole genome shotgun (WGS) entry which is preliminary data.</text>
</comment>
<evidence type="ECO:0000256" key="1">
    <source>
        <dbReference type="ARBA" id="ARBA00004123"/>
    </source>
</evidence>
<dbReference type="AlphaFoldDB" id="A0AAV9IQ96"/>
<accession>A0AAV9IQ96</accession>
<evidence type="ECO:0000256" key="5">
    <source>
        <dbReference type="ARBA" id="ARBA00023242"/>
    </source>
</evidence>
<dbReference type="GO" id="GO:0006270">
    <property type="term" value="P:DNA replication initiation"/>
    <property type="evidence" value="ECO:0007669"/>
    <property type="project" value="TreeGrafter"/>
</dbReference>
<dbReference type="GO" id="GO:0005664">
    <property type="term" value="C:nuclear origin of replication recognition complex"/>
    <property type="evidence" value="ECO:0007669"/>
    <property type="project" value="TreeGrafter"/>
</dbReference>
<keyword evidence="3" id="KW-0235">DNA replication</keyword>
<evidence type="ECO:0000313" key="8">
    <source>
        <dbReference type="EMBL" id="KAK4534537.1"/>
    </source>
</evidence>
<comment type="similarity">
    <text evidence="2">Belongs to the ORC4 family.</text>
</comment>
<dbReference type="InterPro" id="IPR016527">
    <property type="entry name" value="ORC4"/>
</dbReference>
<keyword evidence="5" id="KW-0539">Nucleus</keyword>
<organism evidence="8 9">
    <name type="scientific">Cyanidium caldarium</name>
    <name type="common">Red alga</name>
    <dbReference type="NCBI Taxonomy" id="2771"/>
    <lineage>
        <taxon>Eukaryota</taxon>
        <taxon>Rhodophyta</taxon>
        <taxon>Bangiophyceae</taxon>
        <taxon>Cyanidiales</taxon>
        <taxon>Cyanidiaceae</taxon>
        <taxon>Cyanidium</taxon>
    </lineage>
</organism>
<dbReference type="EMBL" id="JANCYW010000002">
    <property type="protein sequence ID" value="KAK4534537.1"/>
    <property type="molecule type" value="Genomic_DNA"/>
</dbReference>
<evidence type="ECO:0000256" key="2">
    <source>
        <dbReference type="ARBA" id="ARBA00005334"/>
    </source>
</evidence>
<evidence type="ECO:0000256" key="6">
    <source>
        <dbReference type="SAM" id="MobiDB-lite"/>
    </source>
</evidence>
<name>A0AAV9IQ96_CYACA</name>
<evidence type="ECO:0000259" key="7">
    <source>
        <dbReference type="Pfam" id="PF14629"/>
    </source>
</evidence>
<dbReference type="PANTHER" id="PTHR12087">
    <property type="entry name" value="ORIGIN RECOGNITION COMPLEX SUBUNIT 4"/>
    <property type="match status" value="1"/>
</dbReference>
<keyword evidence="4" id="KW-0238">DNA-binding</keyword>
<feature type="domain" description="Origin recognition complex subunit 4 C-terminal" evidence="7">
    <location>
        <begin position="312"/>
        <end position="486"/>
    </location>
</feature>
<dbReference type="InterPro" id="IPR027417">
    <property type="entry name" value="P-loop_NTPase"/>
</dbReference>
<comment type="subcellular location">
    <subcellularLocation>
        <location evidence="1">Nucleus</location>
    </subcellularLocation>
</comment>
<dbReference type="SUPFAM" id="SSF52540">
    <property type="entry name" value="P-loop containing nucleoside triphosphate hydrolases"/>
    <property type="match status" value="1"/>
</dbReference>
<evidence type="ECO:0000313" key="9">
    <source>
        <dbReference type="Proteomes" id="UP001301350"/>
    </source>
</evidence>
<reference evidence="8 9" key="1">
    <citation type="submission" date="2022-07" db="EMBL/GenBank/DDBJ databases">
        <title>Genome-wide signatures of adaptation to extreme environments.</title>
        <authorList>
            <person name="Cho C.H."/>
            <person name="Yoon H.S."/>
        </authorList>
    </citation>
    <scope>NUCLEOTIDE SEQUENCE [LARGE SCALE GENOMIC DNA]</scope>
    <source>
        <strain evidence="8 9">DBV 063 E5</strain>
    </source>
</reference>
<feature type="compositionally biased region" description="Basic and acidic residues" evidence="6">
    <location>
        <begin position="1"/>
        <end position="18"/>
    </location>
</feature>
<feature type="region of interest" description="Disordered" evidence="6">
    <location>
        <begin position="1"/>
        <end position="29"/>
    </location>
</feature>